<reference evidence="1 2" key="1">
    <citation type="submission" date="2019-10" db="EMBL/GenBank/DDBJ databases">
        <title>Genome sequence of Azospirillum melinis.</title>
        <authorList>
            <person name="Ambrosini A."/>
            <person name="Sant'Anna F.H."/>
            <person name="Cassan F.D."/>
            <person name="Souza E.M."/>
            <person name="Passaglia L.M.P."/>
        </authorList>
    </citation>
    <scope>NUCLEOTIDE SEQUENCE [LARGE SCALE GENOMIC DNA]</scope>
    <source>
        <strain evidence="1 2">TMCY0552</strain>
    </source>
</reference>
<evidence type="ECO:0000313" key="2">
    <source>
        <dbReference type="Proteomes" id="UP000605086"/>
    </source>
</evidence>
<name>A0ABX2KIM9_9PROT</name>
<dbReference type="RefSeq" id="WP_174471652.1">
    <property type="nucleotide sequence ID" value="NZ_JAGINN010000001.1"/>
</dbReference>
<comment type="caution">
    <text evidence="1">The sequence shown here is derived from an EMBL/GenBank/DDBJ whole genome shotgun (WGS) entry which is preliminary data.</text>
</comment>
<keyword evidence="2" id="KW-1185">Reference proteome</keyword>
<gene>
    <name evidence="1" type="ORF">GBZ48_14360</name>
</gene>
<sequence length="64" mass="7544">MTASVMDKWDFEQLKRRNHDLLKRAREVVEDASRIRQEFGRTATPANAWNARIVGWNKAEDDKD</sequence>
<accession>A0ABX2KIM9</accession>
<protein>
    <submittedName>
        <fullName evidence="1">Uncharacterized protein</fullName>
    </submittedName>
</protein>
<dbReference type="Proteomes" id="UP000605086">
    <property type="component" value="Unassembled WGS sequence"/>
</dbReference>
<organism evidence="1 2">
    <name type="scientific">Azospirillum melinis</name>
    <dbReference type="NCBI Taxonomy" id="328839"/>
    <lineage>
        <taxon>Bacteria</taxon>
        <taxon>Pseudomonadati</taxon>
        <taxon>Pseudomonadota</taxon>
        <taxon>Alphaproteobacteria</taxon>
        <taxon>Rhodospirillales</taxon>
        <taxon>Azospirillaceae</taxon>
        <taxon>Azospirillum</taxon>
    </lineage>
</organism>
<evidence type="ECO:0000313" key="1">
    <source>
        <dbReference type="EMBL" id="NUB00472.1"/>
    </source>
</evidence>
<proteinExistence type="predicted"/>
<dbReference type="EMBL" id="WHOS01000016">
    <property type="protein sequence ID" value="NUB00472.1"/>
    <property type="molecule type" value="Genomic_DNA"/>
</dbReference>